<feature type="non-terminal residue" evidence="13">
    <location>
        <position position="956"/>
    </location>
</feature>
<keyword evidence="3 8" id="KW-0347">Helicase</keyword>
<dbReference type="SMART" id="SM00487">
    <property type="entry name" value="DEXDc"/>
    <property type="match status" value="1"/>
</dbReference>
<dbReference type="InterPro" id="IPR001650">
    <property type="entry name" value="Helicase_C-like"/>
</dbReference>
<evidence type="ECO:0000259" key="10">
    <source>
        <dbReference type="PROSITE" id="PS51192"/>
    </source>
</evidence>
<dbReference type="EMBL" id="CADCXV010000815">
    <property type="protein sequence ID" value="CAB0036435.1"/>
    <property type="molecule type" value="Genomic_DNA"/>
</dbReference>
<evidence type="ECO:0000256" key="9">
    <source>
        <dbReference type="SAM" id="MobiDB-lite"/>
    </source>
</evidence>
<evidence type="ECO:0000313" key="13">
    <source>
        <dbReference type="EMBL" id="CAB0036435.1"/>
    </source>
</evidence>
<dbReference type="SMART" id="SM00490">
    <property type="entry name" value="HELICc"/>
    <property type="match status" value="1"/>
</dbReference>
<dbReference type="CDD" id="cd18787">
    <property type="entry name" value="SF2_C_DEAD"/>
    <property type="match status" value="1"/>
</dbReference>
<comment type="function">
    <text evidence="8">RNA helicase.</text>
</comment>
<keyword evidence="1 8" id="KW-0547">Nucleotide-binding</keyword>
<dbReference type="PROSITE" id="PS50297">
    <property type="entry name" value="ANK_REP_REGION"/>
    <property type="match status" value="2"/>
</dbReference>
<dbReference type="PROSITE" id="PS00039">
    <property type="entry name" value="DEAD_ATP_HELICASE"/>
    <property type="match status" value="1"/>
</dbReference>
<evidence type="ECO:0000256" key="8">
    <source>
        <dbReference type="RuleBase" id="RU365068"/>
    </source>
</evidence>
<dbReference type="PROSITE" id="PS50088">
    <property type="entry name" value="ANK_REPEAT"/>
    <property type="match status" value="3"/>
</dbReference>
<dbReference type="Pfam" id="PF00270">
    <property type="entry name" value="DEAD"/>
    <property type="match status" value="1"/>
</dbReference>
<dbReference type="InterPro" id="IPR036770">
    <property type="entry name" value="Ankyrin_rpt-contain_sf"/>
</dbReference>
<feature type="repeat" description="ANK" evidence="6">
    <location>
        <begin position="637"/>
        <end position="665"/>
    </location>
</feature>
<feature type="repeat" description="ANK" evidence="6">
    <location>
        <begin position="671"/>
        <end position="711"/>
    </location>
</feature>
<evidence type="ECO:0000256" key="5">
    <source>
        <dbReference type="ARBA" id="ARBA00022884"/>
    </source>
</evidence>
<dbReference type="Gene3D" id="3.40.50.300">
    <property type="entry name" value="P-loop containing nucleotide triphosphate hydrolases"/>
    <property type="match status" value="2"/>
</dbReference>
<dbReference type="GO" id="GO:0010468">
    <property type="term" value="P:regulation of gene expression"/>
    <property type="evidence" value="ECO:0007669"/>
    <property type="project" value="UniProtKB-ARBA"/>
</dbReference>
<dbReference type="GO" id="GO:0016787">
    <property type="term" value="F:hydrolase activity"/>
    <property type="evidence" value="ECO:0007669"/>
    <property type="project" value="UniProtKB-KW"/>
</dbReference>
<feature type="repeat" description="ANK" evidence="6">
    <location>
        <begin position="763"/>
        <end position="795"/>
    </location>
</feature>
<feature type="compositionally biased region" description="Polar residues" evidence="9">
    <location>
        <begin position="940"/>
        <end position="950"/>
    </location>
</feature>
<evidence type="ECO:0000259" key="11">
    <source>
        <dbReference type="PROSITE" id="PS51194"/>
    </source>
</evidence>
<dbReference type="Proteomes" id="UP000479190">
    <property type="component" value="Unassembled WGS sequence"/>
</dbReference>
<evidence type="ECO:0000256" key="1">
    <source>
        <dbReference type="ARBA" id="ARBA00022741"/>
    </source>
</evidence>
<keyword evidence="4 8" id="KW-0067">ATP-binding</keyword>
<feature type="short sequence motif" description="Q motif" evidence="7">
    <location>
        <begin position="83"/>
        <end position="111"/>
    </location>
</feature>
<dbReference type="PROSITE" id="PS51195">
    <property type="entry name" value="Q_MOTIF"/>
    <property type="match status" value="1"/>
</dbReference>
<keyword evidence="6" id="KW-0040">ANK repeat</keyword>
<dbReference type="InterPro" id="IPR014001">
    <property type="entry name" value="Helicase_ATP-bd"/>
</dbReference>
<evidence type="ECO:0000259" key="12">
    <source>
        <dbReference type="PROSITE" id="PS51195"/>
    </source>
</evidence>
<feature type="region of interest" description="Disordered" evidence="9">
    <location>
        <begin position="918"/>
        <end position="956"/>
    </location>
</feature>
<name>A0A6H5IG77_9HYME</name>
<dbReference type="PROSITE" id="PS51192">
    <property type="entry name" value="HELICASE_ATP_BIND_1"/>
    <property type="match status" value="1"/>
</dbReference>
<dbReference type="Pfam" id="PF12796">
    <property type="entry name" value="Ank_2"/>
    <property type="match status" value="2"/>
</dbReference>
<dbReference type="SMART" id="SM00248">
    <property type="entry name" value="ANK"/>
    <property type="match status" value="3"/>
</dbReference>
<evidence type="ECO:0000313" key="14">
    <source>
        <dbReference type="Proteomes" id="UP000479190"/>
    </source>
</evidence>
<reference evidence="13 14" key="1">
    <citation type="submission" date="2020-02" db="EMBL/GenBank/DDBJ databases">
        <authorList>
            <person name="Ferguson B K."/>
        </authorList>
    </citation>
    <scope>NUCLEOTIDE SEQUENCE [LARGE SCALE GENOMIC DNA]</scope>
</reference>
<dbReference type="InterPro" id="IPR011545">
    <property type="entry name" value="DEAD/DEAH_box_helicase_dom"/>
</dbReference>
<evidence type="ECO:0000256" key="3">
    <source>
        <dbReference type="ARBA" id="ARBA00022806"/>
    </source>
</evidence>
<dbReference type="GO" id="GO:0005524">
    <property type="term" value="F:ATP binding"/>
    <property type="evidence" value="ECO:0007669"/>
    <property type="project" value="UniProtKB-UniRule"/>
</dbReference>
<dbReference type="PROSITE" id="PS51194">
    <property type="entry name" value="HELICASE_CTER"/>
    <property type="match status" value="1"/>
</dbReference>
<dbReference type="Gene3D" id="1.25.40.20">
    <property type="entry name" value="Ankyrin repeat-containing domain"/>
    <property type="match status" value="2"/>
</dbReference>
<dbReference type="Pfam" id="PF00271">
    <property type="entry name" value="Helicase_C"/>
    <property type="match status" value="1"/>
</dbReference>
<comment type="catalytic activity">
    <reaction evidence="8">
        <text>ATP + H2O = ADP + phosphate + H(+)</text>
        <dbReference type="Rhea" id="RHEA:13065"/>
        <dbReference type="ChEBI" id="CHEBI:15377"/>
        <dbReference type="ChEBI" id="CHEBI:15378"/>
        <dbReference type="ChEBI" id="CHEBI:30616"/>
        <dbReference type="ChEBI" id="CHEBI:43474"/>
        <dbReference type="ChEBI" id="CHEBI:456216"/>
        <dbReference type="EC" id="3.6.4.13"/>
    </reaction>
</comment>
<dbReference type="PANTHER" id="PTHR24031">
    <property type="entry name" value="RNA HELICASE"/>
    <property type="match status" value="1"/>
</dbReference>
<organism evidence="13 14">
    <name type="scientific">Trichogramma brassicae</name>
    <dbReference type="NCBI Taxonomy" id="86971"/>
    <lineage>
        <taxon>Eukaryota</taxon>
        <taxon>Metazoa</taxon>
        <taxon>Ecdysozoa</taxon>
        <taxon>Arthropoda</taxon>
        <taxon>Hexapoda</taxon>
        <taxon>Insecta</taxon>
        <taxon>Pterygota</taxon>
        <taxon>Neoptera</taxon>
        <taxon>Endopterygota</taxon>
        <taxon>Hymenoptera</taxon>
        <taxon>Apocrita</taxon>
        <taxon>Proctotrupomorpha</taxon>
        <taxon>Chalcidoidea</taxon>
        <taxon>Trichogrammatidae</taxon>
        <taxon>Trichogramma</taxon>
    </lineage>
</organism>
<dbReference type="AlphaFoldDB" id="A0A6H5IG77"/>
<feature type="domain" description="Helicase ATP-binding" evidence="10">
    <location>
        <begin position="114"/>
        <end position="291"/>
    </location>
</feature>
<feature type="domain" description="Helicase C-terminal" evidence="11">
    <location>
        <begin position="305"/>
        <end position="487"/>
    </location>
</feature>
<comment type="domain">
    <text evidence="8">The Q motif is unique to and characteristic of the DEAD box family of RNA helicases and controls ATP binding and hydrolysis.</text>
</comment>
<evidence type="ECO:0000256" key="2">
    <source>
        <dbReference type="ARBA" id="ARBA00022801"/>
    </source>
</evidence>
<dbReference type="SUPFAM" id="SSF48403">
    <property type="entry name" value="Ankyrin repeat"/>
    <property type="match status" value="1"/>
</dbReference>
<gene>
    <name evidence="13" type="ORF">TBRA_LOCUS8303</name>
</gene>
<dbReference type="EC" id="3.6.4.13" evidence="8"/>
<evidence type="ECO:0000256" key="7">
    <source>
        <dbReference type="PROSITE-ProRule" id="PRU00552"/>
    </source>
</evidence>
<protein>
    <recommendedName>
        <fullName evidence="8">ATP-dependent RNA helicase</fullName>
        <ecNumber evidence="8">3.6.4.13</ecNumber>
    </recommendedName>
</protein>
<feature type="domain" description="DEAD-box RNA helicase Q" evidence="12">
    <location>
        <begin position="83"/>
        <end position="111"/>
    </location>
</feature>
<dbReference type="SUPFAM" id="SSF52540">
    <property type="entry name" value="P-loop containing nucleoside triphosphate hydrolases"/>
    <property type="match status" value="2"/>
</dbReference>
<dbReference type="InterPro" id="IPR002110">
    <property type="entry name" value="Ankyrin_rpt"/>
</dbReference>
<dbReference type="InterPro" id="IPR014014">
    <property type="entry name" value="RNA_helicase_DEAD_Q_motif"/>
</dbReference>
<evidence type="ECO:0000256" key="4">
    <source>
        <dbReference type="ARBA" id="ARBA00022840"/>
    </source>
</evidence>
<dbReference type="OrthoDB" id="10259640at2759"/>
<dbReference type="InterPro" id="IPR027417">
    <property type="entry name" value="P-loop_NTPase"/>
</dbReference>
<dbReference type="GO" id="GO:0003723">
    <property type="term" value="F:RNA binding"/>
    <property type="evidence" value="ECO:0007669"/>
    <property type="project" value="UniProtKB-UniRule"/>
</dbReference>
<evidence type="ECO:0000256" key="6">
    <source>
        <dbReference type="PROSITE-ProRule" id="PRU00023"/>
    </source>
</evidence>
<keyword evidence="2 8" id="KW-0378">Hydrolase</keyword>
<proteinExistence type="inferred from homology"/>
<accession>A0A6H5IG77</accession>
<dbReference type="InterPro" id="IPR000629">
    <property type="entry name" value="RNA-helicase_DEAD-box_CS"/>
</dbReference>
<keyword evidence="5 8" id="KW-0694">RNA-binding</keyword>
<dbReference type="GO" id="GO:0003724">
    <property type="term" value="F:RNA helicase activity"/>
    <property type="evidence" value="ECO:0007669"/>
    <property type="project" value="UniProtKB-EC"/>
</dbReference>
<comment type="similarity">
    <text evidence="8">Belongs to the DEAD box helicase family.</text>
</comment>
<keyword evidence="14" id="KW-1185">Reference proteome</keyword>
<sequence length="956" mass="108933">MYVERNSRKRCLSKDTLNRLIIKSHIYAIHAERNSNKNLISKSTSIRCMIKSDMHVKYAGRIFQRRFFTMSDAQKKSEDDRSFSSLKDKVSEDTLKGIAEMGFTKMTAIQAAAIPPLLDGHDLIGSAQTGSGKTLAFLIPAVELIRKAKFKHYNGTGCIIISPTRELSMQTFEVLKKLMATNHKHTCCLLTGGSRTTQDEAEQLKRGKNIVVATPGRLLYHLQNTEDFYFARLRCLIIDEADRILDDGFEKELKQIINILPKERQTMLFSATQNENTVALGTLALKASPIYVGVHDHEVKATNEGLEQGYIECPTDKRFGTLLTFLREKKRKESKVMVFFSSCIAVEFYYKFFFNIDLPVIEWHGNQTQADRTKSLRKFCKASSGILLCTDVGARGHDIPNVDWIVQYDPPQDPDPKAHSQKKIIWYFIYTLCVKSAVQYRLRRRNVNTAAKTDNFTSFIATVFVCASGYRKMAGSEELKYSEDSNNPSVYIPSTNHKRSRSVLEKLRELRKNVNWDIEEERKDFYRRLLALYNWNKRRYIDGLPFIFEKKEFDYILGDCIKKPSIIYKLMTLRNYKDKPDVDENGKPVTRCTTPLHQAVGCEKQIVEIEKKSSSIDVIDDLFSMYDRFDVNYTNEDGLTHLHVACHFGRVNIAKKFLDHGADPNDVWTSKGYSTLHLALEAKYIFDTIVERRRLFRLLLKSGANPNLADAQGRTPLHIVCKKIPRSWQSSVHPSYDWFLAKMIFSLCHDKYGPVQVNARDKEGNTPLNLALKTGNKCMVPLLLKNGADANLADADGVVPKDIMKDDEDLAKLFLEKCTLSSTVVSFNHHSNAKPILYNMKGLIVIFALFSIAVSARKPILSETEREVLMLECMLDNYGKDPHCLSVEIKIEYTIVHTTFDGSSKLSTHSLCSRKKTAEITKPMGANRRASQEEPAAITRASSQPNQSQERSLRHG</sequence>